<reference evidence="4" key="1">
    <citation type="journal article" date="2019" name="Int. J. Syst. Evol. Microbiol.">
        <title>The Global Catalogue of Microorganisms (GCM) 10K type strain sequencing project: providing services to taxonomists for standard genome sequencing and annotation.</title>
        <authorList>
            <consortium name="The Broad Institute Genomics Platform"/>
            <consortium name="The Broad Institute Genome Sequencing Center for Infectious Disease"/>
            <person name="Wu L."/>
            <person name="Ma J."/>
        </authorList>
    </citation>
    <scope>NUCLEOTIDE SEQUENCE [LARGE SCALE GENOMIC DNA]</scope>
    <source>
        <strain evidence="4">JCM 17498</strain>
    </source>
</reference>
<feature type="compositionally biased region" description="Basic and acidic residues" evidence="1">
    <location>
        <begin position="130"/>
        <end position="140"/>
    </location>
</feature>
<sequence>MILSLMLATLAQAAPATPPAPPPAGRMMELRAADTNGDGVVTRQEALARADALFARMDTDRNGTVSADERKAVMADGGSPQGGRRGGMDDGGLTAARMREMAGRRFDRIDANGDGRLDAAELAAAPTSPRGDRRRDDGNR</sequence>
<evidence type="ECO:0000256" key="1">
    <source>
        <dbReference type="SAM" id="MobiDB-lite"/>
    </source>
</evidence>
<dbReference type="Pfam" id="PF13202">
    <property type="entry name" value="EF-hand_5"/>
    <property type="match status" value="3"/>
</dbReference>
<dbReference type="PROSITE" id="PS00018">
    <property type="entry name" value="EF_HAND_1"/>
    <property type="match status" value="1"/>
</dbReference>
<evidence type="ECO:0000259" key="2">
    <source>
        <dbReference type="PROSITE" id="PS50222"/>
    </source>
</evidence>
<dbReference type="RefSeq" id="WP_344693739.1">
    <property type="nucleotide sequence ID" value="NZ_BAABBF010000005.1"/>
</dbReference>
<organism evidence="3 4">
    <name type="scientific">Sphingomonas cynarae</name>
    <dbReference type="NCBI Taxonomy" id="930197"/>
    <lineage>
        <taxon>Bacteria</taxon>
        <taxon>Pseudomonadati</taxon>
        <taxon>Pseudomonadota</taxon>
        <taxon>Alphaproteobacteria</taxon>
        <taxon>Sphingomonadales</taxon>
        <taxon>Sphingomonadaceae</taxon>
        <taxon>Sphingomonas</taxon>
    </lineage>
</organism>
<protein>
    <recommendedName>
        <fullName evidence="2">EF-hand domain-containing protein</fullName>
    </recommendedName>
</protein>
<keyword evidence="4" id="KW-1185">Reference proteome</keyword>
<gene>
    <name evidence="3" type="ORF">GCM10022268_25010</name>
</gene>
<dbReference type="PROSITE" id="PS50222">
    <property type="entry name" value="EF_HAND_2"/>
    <property type="match status" value="2"/>
</dbReference>
<feature type="region of interest" description="Disordered" evidence="1">
    <location>
        <begin position="109"/>
        <end position="140"/>
    </location>
</feature>
<name>A0ABP7E7I4_9SPHN</name>
<evidence type="ECO:0000313" key="4">
    <source>
        <dbReference type="Proteomes" id="UP001500523"/>
    </source>
</evidence>
<dbReference type="InterPro" id="IPR002048">
    <property type="entry name" value="EF_hand_dom"/>
</dbReference>
<feature type="compositionally biased region" description="Basic and acidic residues" evidence="1">
    <location>
        <begin position="61"/>
        <end position="73"/>
    </location>
</feature>
<feature type="compositionally biased region" description="Basic and acidic residues" evidence="1">
    <location>
        <begin position="109"/>
        <end position="119"/>
    </location>
</feature>
<dbReference type="InterPro" id="IPR011992">
    <property type="entry name" value="EF-hand-dom_pair"/>
</dbReference>
<dbReference type="Proteomes" id="UP001500523">
    <property type="component" value="Unassembled WGS sequence"/>
</dbReference>
<accession>A0ABP7E7I4</accession>
<evidence type="ECO:0000313" key="3">
    <source>
        <dbReference type="EMBL" id="GAA3715381.1"/>
    </source>
</evidence>
<feature type="domain" description="EF-hand" evidence="2">
    <location>
        <begin position="97"/>
        <end position="132"/>
    </location>
</feature>
<proteinExistence type="predicted"/>
<comment type="caution">
    <text evidence="3">The sequence shown here is derived from an EMBL/GenBank/DDBJ whole genome shotgun (WGS) entry which is preliminary data.</text>
</comment>
<feature type="region of interest" description="Disordered" evidence="1">
    <location>
        <begin position="61"/>
        <end position="92"/>
    </location>
</feature>
<dbReference type="Gene3D" id="1.10.238.10">
    <property type="entry name" value="EF-hand"/>
    <property type="match status" value="1"/>
</dbReference>
<dbReference type="SUPFAM" id="SSF47473">
    <property type="entry name" value="EF-hand"/>
    <property type="match status" value="1"/>
</dbReference>
<dbReference type="EMBL" id="BAABBF010000005">
    <property type="protein sequence ID" value="GAA3715381.1"/>
    <property type="molecule type" value="Genomic_DNA"/>
</dbReference>
<dbReference type="InterPro" id="IPR018247">
    <property type="entry name" value="EF_Hand_1_Ca_BS"/>
</dbReference>
<dbReference type="SMART" id="SM00054">
    <property type="entry name" value="EFh"/>
    <property type="match status" value="2"/>
</dbReference>
<feature type="domain" description="EF-hand" evidence="2">
    <location>
        <begin position="45"/>
        <end position="80"/>
    </location>
</feature>